<dbReference type="InterPro" id="IPR010730">
    <property type="entry name" value="HET"/>
</dbReference>
<name>A0A9Q8ZK15_CURCL</name>
<protein>
    <recommendedName>
        <fullName evidence="1">Heterokaryon incompatibility domain-containing protein</fullName>
    </recommendedName>
</protein>
<dbReference type="PANTHER" id="PTHR24148">
    <property type="entry name" value="ANKYRIN REPEAT DOMAIN-CONTAINING PROTEIN 39 HOMOLOG-RELATED"/>
    <property type="match status" value="1"/>
</dbReference>
<dbReference type="EMBL" id="CP089280">
    <property type="protein sequence ID" value="USP82108.1"/>
    <property type="molecule type" value="Genomic_DNA"/>
</dbReference>
<sequence length="860" mass="99008">MQKRHARPVSQDDYAFCLRLDSWVDQWFESWSLVISPQGCRGSQGEIRHAVNVSHVNALIDMSLTYRPKRRSHVINAKTIEWFRQNHRQIVSEAQGQAHMNRRRCEDLQSCFHTFDDSNFQVRWHTKTKAKKRETWQNWKSWYRQQFSHDRPASCHFGPLKPSVINILNFVIEINQKRSPHKPLTPGEFRLLRHSTTTGDTPMTFQLENIKIAVLPKDLQYTALSYRWASMDLSRAKIIFLNSMPFVVNSKLFNMLLYVTQHASRQGYLWLDALCIRQDEEDSAEKSVQISLMGEIYKKANSVDIWLGDNYGSANLIEDLKRWGSEGILQRDVTKEATKLLDNPWFQRLWIVQELVLARPGAAFLVVRDRRMAWDSFAAVMHQIAAYYDKAIRNAGYQVSLFDSKDSRFPFREEIDSNRLERFNTNFDRNYAIAVVEFAHHFKQSVAKRLMEIRQMYISRGIRDSHEELLHLARDGQVSNPHDRVYALLGLFPTILLPGLTVDYAKQPWEVYRDFTVSKFASQSLTRTQVDLYCGPLVPLSMAEKCPSWVLDLSKRRQSMFLDKTQFFSTLNMAEIPDGYEILLNVSAESYEFPVPAVTIDQIATVIKPPKDLPALFSKWEEGMKNLMYKQVVDKYGNLCKVDDGVNPFRVALLTRISEFLSQLDHCYSQGRALANEYDISYTIPLWQIVIPPAVREPEGKPVVSAHLLSDMFNALTQGIPESAECYRKDKGRSETTGSLTLEDKHACFLSPGDQNPYNTIAQVIVIAIVSFFTERYQGSQCQFFMTKHGLCGLSKPGAQVGDHVAVLWHGVAGGCDVPFVIRERDDGCYSLVAPMYVPDDWKTLAEFRGTREPEIIIIK</sequence>
<accession>A0A9Q8ZK15</accession>
<evidence type="ECO:0000313" key="2">
    <source>
        <dbReference type="EMBL" id="USP82108.1"/>
    </source>
</evidence>
<gene>
    <name evidence="2" type="ORF">yc1106_09382</name>
</gene>
<dbReference type="VEuPathDB" id="FungiDB:yc1106_09382"/>
<dbReference type="OrthoDB" id="3553147at2759"/>
<feature type="domain" description="Heterokaryon incompatibility" evidence="1">
    <location>
        <begin position="221"/>
        <end position="354"/>
    </location>
</feature>
<reference evidence="2" key="1">
    <citation type="submission" date="2021-12" db="EMBL/GenBank/DDBJ databases">
        <title>Curvularia clavata genome.</title>
        <authorList>
            <person name="Cao Y."/>
        </authorList>
    </citation>
    <scope>NUCLEOTIDE SEQUENCE</scope>
    <source>
        <strain evidence="2">Yc1106</strain>
    </source>
</reference>
<proteinExistence type="predicted"/>
<evidence type="ECO:0000313" key="3">
    <source>
        <dbReference type="Proteomes" id="UP001056012"/>
    </source>
</evidence>
<dbReference type="Pfam" id="PF06985">
    <property type="entry name" value="HET"/>
    <property type="match status" value="1"/>
</dbReference>
<dbReference type="PANTHER" id="PTHR24148:SF64">
    <property type="entry name" value="HETEROKARYON INCOMPATIBILITY DOMAIN-CONTAINING PROTEIN"/>
    <property type="match status" value="1"/>
</dbReference>
<keyword evidence="3" id="KW-1185">Reference proteome</keyword>
<organism evidence="2 3">
    <name type="scientific">Curvularia clavata</name>
    <dbReference type="NCBI Taxonomy" id="95742"/>
    <lineage>
        <taxon>Eukaryota</taxon>
        <taxon>Fungi</taxon>
        <taxon>Dikarya</taxon>
        <taxon>Ascomycota</taxon>
        <taxon>Pezizomycotina</taxon>
        <taxon>Dothideomycetes</taxon>
        <taxon>Pleosporomycetidae</taxon>
        <taxon>Pleosporales</taxon>
        <taxon>Pleosporineae</taxon>
        <taxon>Pleosporaceae</taxon>
        <taxon>Curvularia</taxon>
    </lineage>
</organism>
<dbReference type="InterPro" id="IPR052895">
    <property type="entry name" value="HetReg/Transcr_Mod"/>
</dbReference>
<dbReference type="Proteomes" id="UP001056012">
    <property type="component" value="Chromosome 7"/>
</dbReference>
<dbReference type="AlphaFoldDB" id="A0A9Q8ZK15"/>
<evidence type="ECO:0000259" key="1">
    <source>
        <dbReference type="Pfam" id="PF06985"/>
    </source>
</evidence>